<evidence type="ECO:0000256" key="2">
    <source>
        <dbReference type="ARBA" id="ARBA00004370"/>
    </source>
</evidence>
<dbReference type="InterPro" id="IPR017972">
    <property type="entry name" value="Cyt_P450_CS"/>
</dbReference>
<keyword evidence="12" id="KW-0472">Membrane</keyword>
<dbReference type="GO" id="GO:0016705">
    <property type="term" value="F:oxidoreductase activity, acting on paired donors, with incorporation or reduction of molecular oxygen"/>
    <property type="evidence" value="ECO:0007669"/>
    <property type="project" value="InterPro"/>
</dbReference>
<evidence type="ECO:0000313" key="16">
    <source>
        <dbReference type="Proteomes" id="UP000775547"/>
    </source>
</evidence>
<proteinExistence type="inferred from homology"/>
<evidence type="ECO:0000256" key="12">
    <source>
        <dbReference type="ARBA" id="ARBA00023136"/>
    </source>
</evidence>
<keyword evidence="11 14" id="KW-0503">Monooxygenase</keyword>
<comment type="caution">
    <text evidence="15">The sequence shown here is derived from an EMBL/GenBank/DDBJ whole genome shotgun (WGS) entry which is preliminary data.</text>
</comment>
<dbReference type="OrthoDB" id="1470350at2759"/>
<dbReference type="SUPFAM" id="SSF48264">
    <property type="entry name" value="Cytochrome P450"/>
    <property type="match status" value="1"/>
</dbReference>
<dbReference type="GO" id="GO:0020037">
    <property type="term" value="F:heme binding"/>
    <property type="evidence" value="ECO:0007669"/>
    <property type="project" value="InterPro"/>
</dbReference>
<keyword evidence="16" id="KW-1185">Reference proteome</keyword>
<sequence length="444" mass="49363">MSPVFLQKAQQLCDRWILLISEPFTDIQRVPADHSAAEKFKSATIDVAHWISRASFDVIGLAGFDYSFNSIQDESEEVYGAYRRMFNVADQGVTLKGILELYFPIIRTIWPDHGIRVTNESLRIIHKAGKKLVAAKKASVMAEALTEQNWHKDILSLLIKSNLSDDPSKRLSDAELLDQCSTFLLAGSDSVSLALAWCLNFLSLHPVIQNRLRNEVLSLTSTTLSLSADEALGDTDTDDKYNTRVAPPPAYHSLIHSIHEAWDAIELAPFLDSVVRETLRLCPPVHGTIRVATADDKIPISHPVVLRDGMTVNKGGFIDIRKGSYVHIPIEGLNFSTEIWGEDALQFNPDRWTSLPANARPPAYPGLGNLMTFGMGPHSCVGYKFTINEMKAFIATTILQFTFEPAAEISKYNAMLTRPYITDKFELGTQLPLVVGRYSASESP</sequence>
<feature type="binding site" description="axial binding residue" evidence="13">
    <location>
        <position position="380"/>
    </location>
    <ligand>
        <name>heme</name>
        <dbReference type="ChEBI" id="CHEBI:30413"/>
    </ligand>
    <ligandPart>
        <name>Fe</name>
        <dbReference type="ChEBI" id="CHEBI:18248"/>
    </ligandPart>
</feature>
<keyword evidence="10 13" id="KW-0408">Iron</keyword>
<evidence type="ECO:0000256" key="4">
    <source>
        <dbReference type="ARBA" id="ARBA00010617"/>
    </source>
</evidence>
<protein>
    <recommendedName>
        <fullName evidence="17">Cytochrome P450</fullName>
    </recommendedName>
</protein>
<comment type="pathway">
    <text evidence="3">Secondary metabolite biosynthesis; terpenoid biosynthesis.</text>
</comment>
<organism evidence="15 16">
    <name type="scientific">Asterophora parasitica</name>
    <dbReference type="NCBI Taxonomy" id="117018"/>
    <lineage>
        <taxon>Eukaryota</taxon>
        <taxon>Fungi</taxon>
        <taxon>Dikarya</taxon>
        <taxon>Basidiomycota</taxon>
        <taxon>Agaricomycotina</taxon>
        <taxon>Agaricomycetes</taxon>
        <taxon>Agaricomycetidae</taxon>
        <taxon>Agaricales</taxon>
        <taxon>Tricholomatineae</taxon>
        <taxon>Lyophyllaceae</taxon>
        <taxon>Asterophora</taxon>
    </lineage>
</organism>
<evidence type="ECO:0008006" key="17">
    <source>
        <dbReference type="Google" id="ProtNLM"/>
    </source>
</evidence>
<dbReference type="GO" id="GO:0005506">
    <property type="term" value="F:iron ion binding"/>
    <property type="evidence" value="ECO:0007669"/>
    <property type="project" value="InterPro"/>
</dbReference>
<evidence type="ECO:0000256" key="9">
    <source>
        <dbReference type="ARBA" id="ARBA00023002"/>
    </source>
</evidence>
<keyword evidence="6" id="KW-0812">Transmembrane</keyword>
<evidence type="ECO:0000256" key="8">
    <source>
        <dbReference type="ARBA" id="ARBA00022989"/>
    </source>
</evidence>
<reference evidence="15" key="2">
    <citation type="submission" date="2021-10" db="EMBL/GenBank/DDBJ databases">
        <title>Phylogenomics reveals ancestral predisposition of the termite-cultivated fungus Termitomyces towards a domesticated lifestyle.</title>
        <authorList>
            <person name="Auxier B."/>
            <person name="Grum-Grzhimaylo A."/>
            <person name="Cardenas M.E."/>
            <person name="Lodge J.D."/>
            <person name="Laessoe T."/>
            <person name="Pedersen O."/>
            <person name="Smith M.E."/>
            <person name="Kuyper T.W."/>
            <person name="Franco-Molano E.A."/>
            <person name="Baroni T.J."/>
            <person name="Aanen D.K."/>
        </authorList>
    </citation>
    <scope>NUCLEOTIDE SEQUENCE</scope>
    <source>
        <strain evidence="15">AP01</strain>
        <tissue evidence="15">Mycelium</tissue>
    </source>
</reference>
<evidence type="ECO:0000256" key="13">
    <source>
        <dbReference type="PIRSR" id="PIRSR602401-1"/>
    </source>
</evidence>
<reference evidence="15" key="1">
    <citation type="submission" date="2020-07" db="EMBL/GenBank/DDBJ databases">
        <authorList>
            <person name="Nieuwenhuis M."/>
            <person name="Van De Peppel L.J.J."/>
        </authorList>
    </citation>
    <scope>NUCLEOTIDE SEQUENCE</scope>
    <source>
        <strain evidence="15">AP01</strain>
        <tissue evidence="15">Mycelium</tissue>
    </source>
</reference>
<evidence type="ECO:0000256" key="1">
    <source>
        <dbReference type="ARBA" id="ARBA00001971"/>
    </source>
</evidence>
<dbReference type="InterPro" id="IPR050121">
    <property type="entry name" value="Cytochrome_P450_monoxygenase"/>
</dbReference>
<dbReference type="PRINTS" id="PR00463">
    <property type="entry name" value="EP450I"/>
</dbReference>
<evidence type="ECO:0000256" key="6">
    <source>
        <dbReference type="ARBA" id="ARBA00022692"/>
    </source>
</evidence>
<dbReference type="EMBL" id="JABCKV010000027">
    <property type="protein sequence ID" value="KAG5646087.1"/>
    <property type="molecule type" value="Genomic_DNA"/>
</dbReference>
<evidence type="ECO:0000256" key="11">
    <source>
        <dbReference type="ARBA" id="ARBA00023033"/>
    </source>
</evidence>
<evidence type="ECO:0000256" key="7">
    <source>
        <dbReference type="ARBA" id="ARBA00022723"/>
    </source>
</evidence>
<evidence type="ECO:0000256" key="14">
    <source>
        <dbReference type="RuleBase" id="RU000461"/>
    </source>
</evidence>
<dbReference type="Pfam" id="PF00067">
    <property type="entry name" value="p450"/>
    <property type="match status" value="2"/>
</dbReference>
<dbReference type="InterPro" id="IPR001128">
    <property type="entry name" value="Cyt_P450"/>
</dbReference>
<evidence type="ECO:0000313" key="15">
    <source>
        <dbReference type="EMBL" id="KAG5646087.1"/>
    </source>
</evidence>
<dbReference type="PANTHER" id="PTHR24305">
    <property type="entry name" value="CYTOCHROME P450"/>
    <property type="match status" value="1"/>
</dbReference>
<dbReference type="GO" id="GO:0016020">
    <property type="term" value="C:membrane"/>
    <property type="evidence" value="ECO:0007669"/>
    <property type="project" value="UniProtKB-SubCell"/>
</dbReference>
<keyword evidence="8" id="KW-1133">Transmembrane helix</keyword>
<dbReference type="GO" id="GO:0004497">
    <property type="term" value="F:monooxygenase activity"/>
    <property type="evidence" value="ECO:0007669"/>
    <property type="project" value="UniProtKB-KW"/>
</dbReference>
<name>A0A9P7GF95_9AGAR</name>
<dbReference type="PANTHER" id="PTHR24305:SF166">
    <property type="entry name" value="CYTOCHROME P450 12A4, MITOCHONDRIAL-RELATED"/>
    <property type="match status" value="1"/>
</dbReference>
<comment type="subcellular location">
    <subcellularLocation>
        <location evidence="2">Membrane</location>
    </subcellularLocation>
</comment>
<dbReference type="AlphaFoldDB" id="A0A9P7GF95"/>
<dbReference type="PRINTS" id="PR00385">
    <property type="entry name" value="P450"/>
</dbReference>
<dbReference type="Gene3D" id="1.10.630.10">
    <property type="entry name" value="Cytochrome P450"/>
    <property type="match status" value="1"/>
</dbReference>
<dbReference type="Proteomes" id="UP000775547">
    <property type="component" value="Unassembled WGS sequence"/>
</dbReference>
<evidence type="ECO:0000256" key="10">
    <source>
        <dbReference type="ARBA" id="ARBA00023004"/>
    </source>
</evidence>
<evidence type="ECO:0000256" key="3">
    <source>
        <dbReference type="ARBA" id="ARBA00004721"/>
    </source>
</evidence>
<dbReference type="InterPro" id="IPR002401">
    <property type="entry name" value="Cyt_P450_E_grp-I"/>
</dbReference>
<evidence type="ECO:0000256" key="5">
    <source>
        <dbReference type="ARBA" id="ARBA00022617"/>
    </source>
</evidence>
<dbReference type="PROSITE" id="PS00086">
    <property type="entry name" value="CYTOCHROME_P450"/>
    <property type="match status" value="1"/>
</dbReference>
<comment type="cofactor">
    <cofactor evidence="1 13">
        <name>heme</name>
        <dbReference type="ChEBI" id="CHEBI:30413"/>
    </cofactor>
</comment>
<comment type="similarity">
    <text evidence="4 14">Belongs to the cytochrome P450 family.</text>
</comment>
<accession>A0A9P7GF95</accession>
<keyword evidence="7 13" id="KW-0479">Metal-binding</keyword>
<gene>
    <name evidence="15" type="ORF">DXG03_004510</name>
</gene>
<dbReference type="InterPro" id="IPR036396">
    <property type="entry name" value="Cyt_P450_sf"/>
</dbReference>
<keyword evidence="9 14" id="KW-0560">Oxidoreductase</keyword>
<keyword evidence="5 13" id="KW-0349">Heme</keyword>